<dbReference type="EMBL" id="AB807662">
    <property type="protein sequence ID" value="BBI37330.1"/>
    <property type="molecule type" value="Genomic_DNA"/>
</dbReference>
<keyword evidence="1" id="KW-0934">Plastid</keyword>
<evidence type="ECO:0000313" key="1">
    <source>
        <dbReference type="EMBL" id="BBI37330.1"/>
    </source>
</evidence>
<gene>
    <name evidence="1" type="primary">ycf21</name>
</gene>
<dbReference type="InterPro" id="IPR002800">
    <property type="entry name" value="Rv2949c-like"/>
</dbReference>
<organism evidence="1">
    <name type="scientific">Palmaria palmata</name>
    <name type="common">Dulse</name>
    <name type="synonym">Rhodymenia palmata</name>
    <dbReference type="NCBI Taxonomy" id="2822"/>
    <lineage>
        <taxon>Eukaryota</taxon>
        <taxon>Rhodophyta</taxon>
        <taxon>Florideophyceae</taxon>
        <taxon>Nemaliophycidae</taxon>
        <taxon>Palmariales</taxon>
        <taxon>Palmariaceae</taxon>
        <taxon>Palmaria</taxon>
    </lineage>
</organism>
<sequence length="198" mass="23483">MMKIDMKLHKAAYTFIKIWSTNIENKKIFCSSFNDFIPKEWQLLLTSDGSLTRHINILRRKKVQIHIIINKRTVLEDTKCFSLDTVSETKREVWLMNGNQTLIFAQSYWLEPKQSLQFNSHKPIGQVLIDNEINVHREITHIYCGYCKIIESKFGNRGPLWGRSYLLYFNRTPTLIINEIFSPYLVKDIQFFNHKTHA</sequence>
<proteinExistence type="predicted"/>
<protein>
    <submittedName>
        <fullName evidence="1">Hypothetical chloroplast protein 21</fullName>
    </submittedName>
</protein>
<dbReference type="Gene3D" id="3.40.1410.10">
    <property type="entry name" value="Chorismate lyase-like"/>
    <property type="match status" value="1"/>
</dbReference>
<dbReference type="SUPFAM" id="SSF64288">
    <property type="entry name" value="Chorismate lyase-like"/>
    <property type="match status" value="1"/>
</dbReference>
<dbReference type="Pfam" id="PF01947">
    <property type="entry name" value="Rv2949c-like"/>
    <property type="match status" value="1"/>
</dbReference>
<dbReference type="AlphaFoldDB" id="A0A455TPM4"/>
<name>A0A455TPM4_PALPL</name>
<reference evidence="1" key="1">
    <citation type="journal article" date="2019" name="Mar. Drugs">
        <title>In Silico Analysis of Relationship between Proteins from Plastid Genome of Red Alga Palmaria sp. (Japan) and Angiotensin I Converting Enzyme Inhibitory Peptides.</title>
        <authorList>
            <person name="Kumagai Y."/>
            <person name="Miyabe Y."/>
            <person name="Takeda T."/>
            <person name="Adachi K."/>
            <person name="Yasui H."/>
            <person name="Kishimura H."/>
        </authorList>
    </citation>
    <scope>NUCLEOTIDE SEQUENCE</scope>
</reference>
<accession>A0A455TPM4</accession>
<keyword evidence="1" id="KW-0150">Chloroplast</keyword>
<dbReference type="InterPro" id="IPR028978">
    <property type="entry name" value="Chorismate_lyase_/UTRA_dom_sf"/>
</dbReference>
<geneLocation type="chloroplast" evidence="1"/>